<keyword evidence="4" id="KW-1185">Reference proteome</keyword>
<organism evidence="3 4">
    <name type="scientific">Fusarium floridanum</name>
    <dbReference type="NCBI Taxonomy" id="1325733"/>
    <lineage>
        <taxon>Eukaryota</taxon>
        <taxon>Fungi</taxon>
        <taxon>Dikarya</taxon>
        <taxon>Ascomycota</taxon>
        <taxon>Pezizomycotina</taxon>
        <taxon>Sordariomycetes</taxon>
        <taxon>Hypocreomycetidae</taxon>
        <taxon>Hypocreales</taxon>
        <taxon>Nectriaceae</taxon>
        <taxon>Fusarium</taxon>
        <taxon>Fusarium solani species complex</taxon>
    </lineage>
</organism>
<dbReference type="Proteomes" id="UP000287972">
    <property type="component" value="Unassembled WGS sequence"/>
</dbReference>
<gene>
    <name evidence="3" type="ORF">CEP51_008276</name>
</gene>
<evidence type="ECO:0000313" key="4">
    <source>
        <dbReference type="Proteomes" id="UP000287972"/>
    </source>
</evidence>
<accession>A0A428RLF2</accession>
<evidence type="ECO:0000256" key="2">
    <source>
        <dbReference type="SAM" id="Phobius"/>
    </source>
</evidence>
<feature type="compositionally biased region" description="Basic and acidic residues" evidence="1">
    <location>
        <begin position="1"/>
        <end position="29"/>
    </location>
</feature>
<comment type="caution">
    <text evidence="3">The sequence shown here is derived from an EMBL/GenBank/DDBJ whole genome shotgun (WGS) entry which is preliminary data.</text>
</comment>
<reference evidence="3 4" key="1">
    <citation type="submission" date="2017-06" db="EMBL/GenBank/DDBJ databases">
        <title>Comparative genomic analysis of Ambrosia Fusariam Clade fungi.</title>
        <authorList>
            <person name="Stajich J.E."/>
            <person name="Carrillo J."/>
            <person name="Kijimoto T."/>
            <person name="Eskalen A."/>
            <person name="O'Donnell K."/>
            <person name="Kasson M."/>
        </authorList>
    </citation>
    <scope>NUCLEOTIDE SEQUENCE [LARGE SCALE GENOMIC DNA]</scope>
    <source>
        <strain evidence="3 4">NRRL62606</strain>
    </source>
</reference>
<evidence type="ECO:0000313" key="3">
    <source>
        <dbReference type="EMBL" id="RSL78356.1"/>
    </source>
</evidence>
<feature type="transmembrane region" description="Helical" evidence="2">
    <location>
        <begin position="97"/>
        <end position="117"/>
    </location>
</feature>
<dbReference type="EMBL" id="NKCL01000211">
    <property type="protein sequence ID" value="RSL78356.1"/>
    <property type="molecule type" value="Genomic_DNA"/>
</dbReference>
<sequence length="175" mass="20067">MDSSDTKDKHFSFPEFRYSDTEDKAEMPDRFANQPRPDKDKDKTKHRIPVLCPRLPIRCRILTQLGSVLSLAIVSLRALLVFGWLLNFDVAPWMGPLQHVVVFDKVIIGTFIGIWYMRFLVQIWEADLVCAKVEAAAGGDAQAKADIVALEKKRDWDMMFKHRPYNLSGIFGARK</sequence>
<proteinExistence type="predicted"/>
<keyword evidence="2" id="KW-0472">Membrane</keyword>
<keyword evidence="2" id="KW-0812">Transmembrane</keyword>
<feature type="transmembrane region" description="Helical" evidence="2">
    <location>
        <begin position="61"/>
        <end position="85"/>
    </location>
</feature>
<feature type="region of interest" description="Disordered" evidence="1">
    <location>
        <begin position="1"/>
        <end position="44"/>
    </location>
</feature>
<name>A0A428RLF2_9HYPO</name>
<evidence type="ECO:0000256" key="1">
    <source>
        <dbReference type="SAM" id="MobiDB-lite"/>
    </source>
</evidence>
<keyword evidence="2" id="KW-1133">Transmembrane helix</keyword>
<protein>
    <submittedName>
        <fullName evidence="3">Uncharacterized protein</fullName>
    </submittedName>
</protein>
<dbReference type="AlphaFoldDB" id="A0A428RLF2"/>